<dbReference type="Gene3D" id="1.20.1720.10">
    <property type="entry name" value="Multidrug resistance protein D"/>
    <property type="match status" value="1"/>
</dbReference>
<dbReference type="SUPFAM" id="SSF103473">
    <property type="entry name" value="MFS general substrate transporter"/>
    <property type="match status" value="1"/>
</dbReference>
<comment type="similarity">
    <text evidence="2">Belongs to the major facilitator superfamily. TCR/Tet family.</text>
</comment>
<dbReference type="Pfam" id="PF07690">
    <property type="entry name" value="MFS_1"/>
    <property type="match status" value="1"/>
</dbReference>
<feature type="transmembrane region" description="Helical" evidence="9">
    <location>
        <begin position="225"/>
        <end position="242"/>
    </location>
</feature>
<comment type="subcellular location">
    <subcellularLocation>
        <location evidence="1">Cell membrane</location>
        <topology evidence="1">Multi-pass membrane protein</topology>
    </subcellularLocation>
</comment>
<dbReference type="InterPro" id="IPR020846">
    <property type="entry name" value="MFS_dom"/>
</dbReference>
<feature type="transmembrane region" description="Helical" evidence="9">
    <location>
        <begin position="248"/>
        <end position="271"/>
    </location>
</feature>
<feature type="transmembrane region" description="Helical" evidence="9">
    <location>
        <begin position="98"/>
        <end position="120"/>
    </location>
</feature>
<dbReference type="InterPro" id="IPR008969">
    <property type="entry name" value="CarboxyPept-like_regulatory"/>
</dbReference>
<feature type="compositionally biased region" description="Low complexity" evidence="8">
    <location>
        <begin position="595"/>
        <end position="606"/>
    </location>
</feature>
<evidence type="ECO:0000256" key="2">
    <source>
        <dbReference type="ARBA" id="ARBA00007520"/>
    </source>
</evidence>
<evidence type="ECO:0000256" key="6">
    <source>
        <dbReference type="ARBA" id="ARBA00022989"/>
    </source>
</evidence>
<evidence type="ECO:0000256" key="4">
    <source>
        <dbReference type="ARBA" id="ARBA00022475"/>
    </source>
</evidence>
<dbReference type="SUPFAM" id="SSF49452">
    <property type="entry name" value="Starch-binding domain-like"/>
    <property type="match status" value="1"/>
</dbReference>
<dbReference type="NCBIfam" id="TIGR00711">
    <property type="entry name" value="efflux_EmrB"/>
    <property type="match status" value="1"/>
</dbReference>
<dbReference type="SUPFAM" id="SSF49478">
    <property type="entry name" value="Cna protein B-type domain"/>
    <property type="match status" value="1"/>
</dbReference>
<feature type="transmembrane region" description="Helical" evidence="9">
    <location>
        <begin position="30"/>
        <end position="46"/>
    </location>
</feature>
<feature type="domain" description="Major facilitator superfamily (MFS) profile" evidence="10">
    <location>
        <begin position="33"/>
        <end position="548"/>
    </location>
</feature>
<evidence type="ECO:0000313" key="12">
    <source>
        <dbReference type="Proteomes" id="UP000638648"/>
    </source>
</evidence>
<keyword evidence="5 9" id="KW-0812">Transmembrane</keyword>
<keyword evidence="7 9" id="KW-0472">Membrane</keyword>
<feature type="compositionally biased region" description="Low complexity" evidence="8">
    <location>
        <begin position="569"/>
        <end position="587"/>
    </location>
</feature>
<dbReference type="SUPFAM" id="SSF49464">
    <property type="entry name" value="Carboxypeptidase regulatory domain-like"/>
    <property type="match status" value="1"/>
</dbReference>
<accession>A0A927MWY5</accession>
<dbReference type="CDD" id="cd17502">
    <property type="entry name" value="MFS_Azr1_MDR_like"/>
    <property type="match status" value="1"/>
</dbReference>
<dbReference type="InterPro" id="IPR036259">
    <property type="entry name" value="MFS_trans_sf"/>
</dbReference>
<keyword evidence="12" id="KW-1185">Reference proteome</keyword>
<proteinExistence type="inferred from homology"/>
<feature type="transmembrane region" description="Helical" evidence="9">
    <location>
        <begin position="388"/>
        <end position="408"/>
    </location>
</feature>
<feature type="transmembrane region" description="Helical" evidence="9">
    <location>
        <begin position="192"/>
        <end position="213"/>
    </location>
</feature>
<dbReference type="GO" id="GO:0030246">
    <property type="term" value="F:carbohydrate binding"/>
    <property type="evidence" value="ECO:0007669"/>
    <property type="project" value="InterPro"/>
</dbReference>
<protein>
    <submittedName>
        <fullName evidence="11">EmrB/QacA subfamily drug resistance transporter</fullName>
    </submittedName>
</protein>
<keyword evidence="6 9" id="KW-1133">Transmembrane helix</keyword>
<dbReference type="RefSeq" id="WP_192750438.1">
    <property type="nucleotide sequence ID" value="NZ_BAABJL010000085.1"/>
</dbReference>
<feature type="transmembrane region" description="Helical" evidence="9">
    <location>
        <begin position="291"/>
        <end position="316"/>
    </location>
</feature>
<name>A0A927MWY5_9ACTN</name>
<evidence type="ECO:0000256" key="9">
    <source>
        <dbReference type="SAM" id="Phobius"/>
    </source>
</evidence>
<dbReference type="PANTHER" id="PTHR23501:SF197">
    <property type="entry name" value="COMD"/>
    <property type="match status" value="1"/>
</dbReference>
<dbReference type="Pfam" id="PF13620">
    <property type="entry name" value="CarboxypepD_reg"/>
    <property type="match status" value="3"/>
</dbReference>
<evidence type="ECO:0000256" key="8">
    <source>
        <dbReference type="SAM" id="MobiDB-lite"/>
    </source>
</evidence>
<evidence type="ECO:0000256" key="3">
    <source>
        <dbReference type="ARBA" id="ARBA00022448"/>
    </source>
</evidence>
<dbReference type="PROSITE" id="PS50850">
    <property type="entry name" value="MFS"/>
    <property type="match status" value="1"/>
</dbReference>
<sequence length="896" mass="92896">MSNTAQSTATLAPAGAPAQRATGQLSHGQILTILTGLLLGMFLAALDQTIVSSAIRTIADDLHGLDQQAWATTAYLITSTVTTPLYGKLSDLWGRRPLFLTAISLFVIGSLACTFSQSMYQLAGFRAFQGLGAGGLMSLAFAIIGDIVPPRERSRYQGYFMAVFATSSVLGPVIGGFFAGQSELIGVAGWRWVFLVNVPIGIVALLVVGRVLHIPHTRRNHRIDFLGAITIAIGVVPLLIVAEQGRAWGWGSGKSLACFIIGGVGLIAFYFAERWMKDDALIPLRLFRNSVFSLTSSGGFFIGVAMFGAIAMVPQYLQIVKGASPTKAGLLMLPLMGGIMLASLASGQITARTGRYKLFPLIGSVLMTGGLLLFHQVKWDTPLWQTDIYMAIVGLGLGLCMQTITLAVQNAVPPRDMGVASSSSMFFRQMGGTLGTAVFLSLLFSTVGDKITEAFRTVAGTPDFQAALRDPAVLADKANAPVLALVHGGGGGGTAGVLQDSSFIQHLDPRLAVPFQMGFSNSMDLVFLVTAIAPVAAFLLLLFMKEIPLRTQSGMAALAAEEAGSAAPVVEDPAAPGAPEGALAVGNGHEHSNGHGHSNGHANGNGRHALAGEGNLSQILRSPELQPGAELMTNGSSAPQQGETNRITGRVLRGNGSPIKGAALTLIDLGGHQVARAVSDDSGVYGVPVASAGTYVLIASAGTHHPQASTITANGGSIEVNLVLAGRTRLFGTITVADTGAPVPDATVTLTDERGEVIMAGVTGADGGYSLEGLSGGMFTMVVSAARHRPVATAVTVPQGGEEQFDLELVGGGRLSGIARSGNGQPVRDALITFVDGSGTVLMTTTTDADGAYTLEDLPSGEYTIIASGYPAVASAVRVEPGAQGQHDVELRYPDA</sequence>
<feature type="transmembrane region" description="Helical" evidence="9">
    <location>
        <begin position="328"/>
        <end position="346"/>
    </location>
</feature>
<dbReference type="GO" id="GO:0022857">
    <property type="term" value="F:transmembrane transporter activity"/>
    <property type="evidence" value="ECO:0007669"/>
    <property type="project" value="InterPro"/>
</dbReference>
<feature type="transmembrane region" description="Helical" evidence="9">
    <location>
        <begin position="159"/>
        <end position="180"/>
    </location>
</feature>
<evidence type="ECO:0000256" key="7">
    <source>
        <dbReference type="ARBA" id="ARBA00023136"/>
    </source>
</evidence>
<feature type="region of interest" description="Disordered" evidence="8">
    <location>
        <begin position="569"/>
        <end position="610"/>
    </location>
</feature>
<dbReference type="AlphaFoldDB" id="A0A927MWY5"/>
<evidence type="ECO:0000313" key="11">
    <source>
        <dbReference type="EMBL" id="MBE1606283.1"/>
    </source>
</evidence>
<dbReference type="InterPro" id="IPR011701">
    <property type="entry name" value="MFS"/>
</dbReference>
<evidence type="ECO:0000256" key="5">
    <source>
        <dbReference type="ARBA" id="ARBA00022692"/>
    </source>
</evidence>
<feature type="transmembrane region" description="Helical" evidence="9">
    <location>
        <begin position="429"/>
        <end position="447"/>
    </location>
</feature>
<feature type="transmembrane region" description="Helical" evidence="9">
    <location>
        <begin position="525"/>
        <end position="543"/>
    </location>
</feature>
<dbReference type="InterPro" id="IPR004638">
    <property type="entry name" value="EmrB-like"/>
</dbReference>
<evidence type="ECO:0000256" key="1">
    <source>
        <dbReference type="ARBA" id="ARBA00004651"/>
    </source>
</evidence>
<keyword evidence="4" id="KW-1003">Cell membrane</keyword>
<dbReference type="Proteomes" id="UP000638648">
    <property type="component" value="Unassembled WGS sequence"/>
</dbReference>
<gene>
    <name evidence="11" type="ORF">HEB94_003131</name>
</gene>
<dbReference type="Gene3D" id="1.20.1250.20">
    <property type="entry name" value="MFS general substrate transporter like domains"/>
    <property type="match status" value="1"/>
</dbReference>
<evidence type="ECO:0000259" key="10">
    <source>
        <dbReference type="PROSITE" id="PS50850"/>
    </source>
</evidence>
<dbReference type="FunFam" id="1.20.1720.10:FF:000004">
    <property type="entry name" value="EmrB/QacA family drug resistance transporter"/>
    <property type="match status" value="1"/>
</dbReference>
<keyword evidence="3" id="KW-0813">Transport</keyword>
<reference evidence="11" key="1">
    <citation type="submission" date="2020-10" db="EMBL/GenBank/DDBJ databases">
        <title>Sequencing the genomes of 1000 actinobacteria strains.</title>
        <authorList>
            <person name="Klenk H.-P."/>
        </authorList>
    </citation>
    <scope>NUCLEOTIDE SEQUENCE</scope>
    <source>
        <strain evidence="11">DSM 45354</strain>
    </source>
</reference>
<dbReference type="PANTHER" id="PTHR23501">
    <property type="entry name" value="MAJOR FACILITATOR SUPERFAMILY"/>
    <property type="match status" value="1"/>
</dbReference>
<dbReference type="GO" id="GO:0005886">
    <property type="term" value="C:plasma membrane"/>
    <property type="evidence" value="ECO:0007669"/>
    <property type="project" value="UniProtKB-SubCell"/>
</dbReference>
<feature type="transmembrane region" description="Helical" evidence="9">
    <location>
        <begin position="126"/>
        <end position="147"/>
    </location>
</feature>
<dbReference type="Gene3D" id="2.60.40.1120">
    <property type="entry name" value="Carboxypeptidase-like, regulatory domain"/>
    <property type="match status" value="3"/>
</dbReference>
<dbReference type="EMBL" id="JADBEM010000001">
    <property type="protein sequence ID" value="MBE1606283.1"/>
    <property type="molecule type" value="Genomic_DNA"/>
</dbReference>
<dbReference type="InterPro" id="IPR013784">
    <property type="entry name" value="Carb-bd-like_fold"/>
</dbReference>
<comment type="caution">
    <text evidence="11">The sequence shown here is derived from an EMBL/GenBank/DDBJ whole genome shotgun (WGS) entry which is preliminary data.</text>
</comment>
<organism evidence="11 12">
    <name type="scientific">Actinopolymorpha pittospori</name>
    <dbReference type="NCBI Taxonomy" id="648752"/>
    <lineage>
        <taxon>Bacteria</taxon>
        <taxon>Bacillati</taxon>
        <taxon>Actinomycetota</taxon>
        <taxon>Actinomycetes</taxon>
        <taxon>Propionibacteriales</taxon>
        <taxon>Actinopolymorphaceae</taxon>
        <taxon>Actinopolymorpha</taxon>
    </lineage>
</organism>